<keyword evidence="1" id="KW-0472">Membrane</keyword>
<dbReference type="EMBL" id="JACCFO010000001">
    <property type="protein sequence ID" value="NYI96569.1"/>
    <property type="molecule type" value="Genomic_DNA"/>
</dbReference>
<reference evidence="3 4" key="1">
    <citation type="submission" date="2020-07" db="EMBL/GenBank/DDBJ databases">
        <title>Sequencing the genomes of 1000 actinobacteria strains.</title>
        <authorList>
            <person name="Klenk H.-P."/>
        </authorList>
    </citation>
    <scope>NUCLEOTIDE SEQUENCE [LARGE SCALE GENOMIC DNA]</scope>
    <source>
        <strain evidence="3 4">DSM 45927</strain>
    </source>
</reference>
<evidence type="ECO:0000259" key="2">
    <source>
        <dbReference type="Pfam" id="PF12158"/>
    </source>
</evidence>
<dbReference type="AlphaFoldDB" id="A0A853BLW9"/>
<protein>
    <recommendedName>
        <fullName evidence="2">DUF3592 domain-containing protein</fullName>
    </recommendedName>
</protein>
<proteinExistence type="predicted"/>
<dbReference type="InterPro" id="IPR021994">
    <property type="entry name" value="DUF3592"/>
</dbReference>
<dbReference type="RefSeq" id="WP_179767910.1">
    <property type="nucleotide sequence ID" value="NZ_JACCFO010000001.1"/>
</dbReference>
<comment type="caution">
    <text evidence="3">The sequence shown here is derived from an EMBL/GenBank/DDBJ whole genome shotgun (WGS) entry which is preliminary data.</text>
</comment>
<organism evidence="3 4">
    <name type="scientific">Streptomonospora nanhaiensis</name>
    <dbReference type="NCBI Taxonomy" id="1323731"/>
    <lineage>
        <taxon>Bacteria</taxon>
        <taxon>Bacillati</taxon>
        <taxon>Actinomycetota</taxon>
        <taxon>Actinomycetes</taxon>
        <taxon>Streptosporangiales</taxon>
        <taxon>Nocardiopsidaceae</taxon>
        <taxon>Streptomonospora</taxon>
    </lineage>
</organism>
<keyword evidence="4" id="KW-1185">Reference proteome</keyword>
<sequence>MPVSLPPLSDLAGYGVLLASGALFAGVGGAMALRILRLRRGGVRVPGVVVGRAVSRDPGEAPSYAAVVEFTTREGRRLRVRQQVYSSSNRLRAGRRVTVAYDPRNPERADVVEAWSQLTGAVVFLLGGVFGLVLGAWLLVGALL</sequence>
<keyword evidence="1" id="KW-0812">Transmembrane</keyword>
<evidence type="ECO:0000313" key="3">
    <source>
        <dbReference type="EMBL" id="NYI96569.1"/>
    </source>
</evidence>
<dbReference type="Proteomes" id="UP000575985">
    <property type="component" value="Unassembled WGS sequence"/>
</dbReference>
<dbReference type="Pfam" id="PF12158">
    <property type="entry name" value="DUF3592"/>
    <property type="match status" value="1"/>
</dbReference>
<evidence type="ECO:0000313" key="4">
    <source>
        <dbReference type="Proteomes" id="UP000575985"/>
    </source>
</evidence>
<gene>
    <name evidence="3" type="ORF">HNR12_002846</name>
</gene>
<keyword evidence="1" id="KW-1133">Transmembrane helix</keyword>
<name>A0A853BLW9_9ACTN</name>
<feature type="domain" description="DUF3592" evidence="2">
    <location>
        <begin position="45"/>
        <end position="112"/>
    </location>
</feature>
<evidence type="ECO:0000256" key="1">
    <source>
        <dbReference type="SAM" id="Phobius"/>
    </source>
</evidence>
<accession>A0A853BLW9</accession>
<feature type="transmembrane region" description="Helical" evidence="1">
    <location>
        <begin position="118"/>
        <end position="140"/>
    </location>
</feature>
<feature type="transmembrane region" description="Helical" evidence="1">
    <location>
        <begin position="12"/>
        <end position="36"/>
    </location>
</feature>